<feature type="region of interest" description="Disordered" evidence="1">
    <location>
        <begin position="253"/>
        <end position="273"/>
    </location>
</feature>
<comment type="caution">
    <text evidence="2">The sequence shown here is derived from an EMBL/GenBank/DDBJ whole genome shotgun (WGS) entry which is preliminary data.</text>
</comment>
<protein>
    <submittedName>
        <fullName evidence="2">Uncharacterized protein</fullName>
    </submittedName>
</protein>
<evidence type="ECO:0000313" key="2">
    <source>
        <dbReference type="EMBL" id="KAF6809419.1"/>
    </source>
</evidence>
<proteinExistence type="predicted"/>
<organism evidence="2 3">
    <name type="scientific">Colletotrichum sojae</name>
    <dbReference type="NCBI Taxonomy" id="2175907"/>
    <lineage>
        <taxon>Eukaryota</taxon>
        <taxon>Fungi</taxon>
        <taxon>Dikarya</taxon>
        <taxon>Ascomycota</taxon>
        <taxon>Pezizomycotina</taxon>
        <taxon>Sordariomycetes</taxon>
        <taxon>Hypocreomycetidae</taxon>
        <taxon>Glomerellales</taxon>
        <taxon>Glomerellaceae</taxon>
        <taxon>Colletotrichum</taxon>
        <taxon>Colletotrichum orchidearum species complex</taxon>
    </lineage>
</organism>
<reference evidence="2 3" key="1">
    <citation type="journal article" date="2020" name="Phytopathology">
        <title>Genome Sequence Resources of Colletotrichum truncatum, C. plurivorum, C. musicola, and C. sojae: Four Species Pathogenic to Soybean (Glycine max).</title>
        <authorList>
            <person name="Rogerio F."/>
            <person name="Boufleur T.R."/>
            <person name="Ciampi-Guillardi M."/>
            <person name="Sukno S.A."/>
            <person name="Thon M.R."/>
            <person name="Massola Junior N.S."/>
            <person name="Baroncelli R."/>
        </authorList>
    </citation>
    <scope>NUCLEOTIDE SEQUENCE [LARGE SCALE GENOMIC DNA]</scope>
    <source>
        <strain evidence="2 3">LFN0009</strain>
    </source>
</reference>
<evidence type="ECO:0000256" key="1">
    <source>
        <dbReference type="SAM" id="MobiDB-lite"/>
    </source>
</evidence>
<name>A0A8H6MUD7_9PEZI</name>
<evidence type="ECO:0000313" key="3">
    <source>
        <dbReference type="Proteomes" id="UP000652219"/>
    </source>
</evidence>
<keyword evidence="3" id="KW-1185">Reference proteome</keyword>
<dbReference type="AlphaFoldDB" id="A0A8H6MUD7"/>
<gene>
    <name evidence="2" type="ORF">CSOJ01_06897</name>
</gene>
<sequence length="322" mass="36050">MKWLRPVLRLSRKLSPKKANTPRIFNGCLLSGFAIIKVTPAEIISVVASHLALEDSAALALTSKAMLFKVGRQSFVELNRCAASRFKLLLHLEKEIYDMREILCHTCQVFHPPTSSNLEEGNGGIRPCARRSLSQQDWSTSSPYLPTTVHFNMVKAVMRSYRCGLNLYDTRLLPSNVLHIDEATNAKARYTATSLIADNQLLLRTVVTLLPSPVRGEARSTAPNMLQLVKERPGLRNVCPHIEWSRVYPNILDDKPPPPPTGEPYPDAWNRRTKPFPARGYPESCLRKPMDCRANSSETVFSSRIMASSAYPLTPAKRAKLA</sequence>
<accession>A0A8H6MUD7</accession>
<dbReference type="Proteomes" id="UP000652219">
    <property type="component" value="Unassembled WGS sequence"/>
</dbReference>
<dbReference type="EMBL" id="WIGN01000101">
    <property type="protein sequence ID" value="KAF6809419.1"/>
    <property type="molecule type" value="Genomic_DNA"/>
</dbReference>